<protein>
    <submittedName>
        <fullName evidence="2">Salivary secreted protein</fullName>
    </submittedName>
</protein>
<dbReference type="AlphaFoldDB" id="A0A161MZT7"/>
<sequence length="175" mass="19831">MDEIFKNIWMLNAFVLLAAFPWVTSANGNDKPYCLHQTNYDLYLGQAAIPGIEVSEAFTSNNKFQPQSNWHYTLIAGSDQYKIINLYQNFVLAVDKTRANTTQASVITRVATTDDSSNVWTLEAYPTYGFLKNNFNGQYLYAPTTTNVNNLAITTPLPPDGQEPYKWKFIDCGIY</sequence>
<organism evidence="2">
    <name type="scientific">Triatoma infestans</name>
    <name type="common">Assassin bug</name>
    <dbReference type="NCBI Taxonomy" id="30076"/>
    <lineage>
        <taxon>Eukaryota</taxon>
        <taxon>Metazoa</taxon>
        <taxon>Ecdysozoa</taxon>
        <taxon>Arthropoda</taxon>
        <taxon>Hexapoda</taxon>
        <taxon>Insecta</taxon>
        <taxon>Pterygota</taxon>
        <taxon>Neoptera</taxon>
        <taxon>Paraneoptera</taxon>
        <taxon>Hemiptera</taxon>
        <taxon>Heteroptera</taxon>
        <taxon>Panheteroptera</taxon>
        <taxon>Cimicomorpha</taxon>
        <taxon>Reduviidae</taxon>
        <taxon>Triatominae</taxon>
        <taxon>Triatoma</taxon>
    </lineage>
</organism>
<evidence type="ECO:0000256" key="1">
    <source>
        <dbReference type="SAM" id="SignalP"/>
    </source>
</evidence>
<dbReference type="EMBL" id="GEMB01003200">
    <property type="protein sequence ID" value="JAS00012.1"/>
    <property type="molecule type" value="Transcribed_RNA"/>
</dbReference>
<dbReference type="InterPro" id="IPR035992">
    <property type="entry name" value="Ricin_B-like_lectins"/>
</dbReference>
<dbReference type="Gene3D" id="2.80.10.50">
    <property type="match status" value="1"/>
</dbReference>
<proteinExistence type="predicted"/>
<accession>A0A161MZT7</accession>
<reference evidence="2" key="1">
    <citation type="submission" date="2016-04" db="EMBL/GenBank/DDBJ databases">
        <authorList>
            <person name="Calderon-Fernandez G.M.Sr."/>
        </authorList>
    </citation>
    <scope>NUCLEOTIDE SEQUENCE</scope>
    <source>
        <strain evidence="2">Int1</strain>
        <tissue evidence="2">Integument</tissue>
    </source>
</reference>
<feature type="signal peptide" evidence="1">
    <location>
        <begin position="1"/>
        <end position="26"/>
    </location>
</feature>
<reference evidence="2" key="2">
    <citation type="journal article" date="2017" name="J. Med. Entomol.">
        <title>Transcriptome Analysis of the Triatoma infestans (Hemiptera: Reduviidae) Integument.</title>
        <authorList>
            <person name="Calderon-Fernandez G.M."/>
            <person name="Moriconi D.E."/>
            <person name="Dulbecco A.B."/>
            <person name="Juarez M.P."/>
        </authorList>
    </citation>
    <scope>NUCLEOTIDE SEQUENCE</scope>
    <source>
        <strain evidence="2">Int1</strain>
        <tissue evidence="2">Integument</tissue>
    </source>
</reference>
<dbReference type="SUPFAM" id="SSF50370">
    <property type="entry name" value="Ricin B-like lectins"/>
    <property type="match status" value="1"/>
</dbReference>
<keyword evidence="1" id="KW-0732">Signal</keyword>
<feature type="chain" id="PRO_5007825125" evidence="1">
    <location>
        <begin position="27"/>
        <end position="175"/>
    </location>
</feature>
<evidence type="ECO:0000313" key="2">
    <source>
        <dbReference type="EMBL" id="JAS00012.1"/>
    </source>
</evidence>
<name>A0A161MZT7_TRIIF</name>